<dbReference type="WBParaSite" id="ASIM_0000967801-mRNA-1">
    <property type="protein sequence ID" value="ASIM_0000967801-mRNA-1"/>
    <property type="gene ID" value="ASIM_0000967801"/>
</dbReference>
<dbReference type="Proteomes" id="UP000267096">
    <property type="component" value="Unassembled WGS sequence"/>
</dbReference>
<evidence type="ECO:0000256" key="1">
    <source>
        <dbReference type="ARBA" id="ARBA00022574"/>
    </source>
</evidence>
<dbReference type="OrthoDB" id="6262491at2759"/>
<dbReference type="InterPro" id="IPR001680">
    <property type="entry name" value="WD40_rpt"/>
</dbReference>
<evidence type="ECO:0000256" key="3">
    <source>
        <dbReference type="PROSITE-ProRule" id="PRU00221"/>
    </source>
</evidence>
<feature type="repeat" description="WD" evidence="3">
    <location>
        <begin position="13"/>
        <end position="58"/>
    </location>
</feature>
<organism evidence="6">
    <name type="scientific">Anisakis simplex</name>
    <name type="common">Herring worm</name>
    <dbReference type="NCBI Taxonomy" id="6269"/>
    <lineage>
        <taxon>Eukaryota</taxon>
        <taxon>Metazoa</taxon>
        <taxon>Ecdysozoa</taxon>
        <taxon>Nematoda</taxon>
        <taxon>Chromadorea</taxon>
        <taxon>Rhabditida</taxon>
        <taxon>Spirurina</taxon>
        <taxon>Ascaridomorpha</taxon>
        <taxon>Ascaridoidea</taxon>
        <taxon>Anisakidae</taxon>
        <taxon>Anisakis</taxon>
        <taxon>Anisakis simplex complex</taxon>
    </lineage>
</organism>
<name>A0A0M3JPS8_ANISI</name>
<accession>A0A0M3JPS8</accession>
<dbReference type="Gene3D" id="2.130.10.10">
    <property type="entry name" value="YVTN repeat-like/Quinoprotein amine dehydrogenase"/>
    <property type="match status" value="1"/>
</dbReference>
<dbReference type="EMBL" id="UYRR01028642">
    <property type="protein sequence ID" value="VDK39178.1"/>
    <property type="molecule type" value="Genomic_DNA"/>
</dbReference>
<dbReference type="InterPro" id="IPR040066">
    <property type="entry name" value="WDR31"/>
</dbReference>
<evidence type="ECO:0000313" key="6">
    <source>
        <dbReference type="WBParaSite" id="ASIM_0000967801-mRNA-1"/>
    </source>
</evidence>
<reference evidence="4 5" key="2">
    <citation type="submission" date="2018-11" db="EMBL/GenBank/DDBJ databases">
        <authorList>
            <consortium name="Pathogen Informatics"/>
        </authorList>
    </citation>
    <scope>NUCLEOTIDE SEQUENCE [LARGE SCALE GENOMIC DNA]</scope>
</reference>
<dbReference type="PROSITE" id="PS50082">
    <property type="entry name" value="WD_REPEATS_2"/>
    <property type="match status" value="1"/>
</dbReference>
<dbReference type="AlphaFoldDB" id="A0A0M3JPS8"/>
<sequence length="90" mass="10389">MWDLRQHKIVREYRGHEESVTCAVYLPQQVTWKRLMLSVSADHCARIWNADDGNCLWNEIVPVGVDLLACVGFNDGKFVSFSELCLSNRF</sequence>
<dbReference type="PROSITE" id="PS00678">
    <property type="entry name" value="WD_REPEATS_1"/>
    <property type="match status" value="1"/>
</dbReference>
<dbReference type="InterPro" id="IPR036322">
    <property type="entry name" value="WD40_repeat_dom_sf"/>
</dbReference>
<dbReference type="PANTHER" id="PTHR19869:SF1">
    <property type="entry name" value="WD REPEAT-CONTAINING PROTEIN 31"/>
    <property type="match status" value="1"/>
</dbReference>
<dbReference type="SUPFAM" id="SSF50978">
    <property type="entry name" value="WD40 repeat-like"/>
    <property type="match status" value="1"/>
</dbReference>
<dbReference type="InterPro" id="IPR015943">
    <property type="entry name" value="WD40/YVTN_repeat-like_dom_sf"/>
</dbReference>
<dbReference type="InterPro" id="IPR019775">
    <property type="entry name" value="WD40_repeat_CS"/>
</dbReference>
<dbReference type="PANTHER" id="PTHR19869">
    <property type="entry name" value="SPERMATID WD-REPEAT PROTEIN"/>
    <property type="match status" value="1"/>
</dbReference>
<evidence type="ECO:0000256" key="2">
    <source>
        <dbReference type="ARBA" id="ARBA00022737"/>
    </source>
</evidence>
<keyword evidence="5" id="KW-1185">Reference proteome</keyword>
<keyword evidence="2" id="KW-0677">Repeat</keyword>
<evidence type="ECO:0000313" key="5">
    <source>
        <dbReference type="Proteomes" id="UP000267096"/>
    </source>
</evidence>
<protein>
    <submittedName>
        <fullName evidence="6">WD_REPEATS_REGION domain-containing protein</fullName>
    </submittedName>
</protein>
<gene>
    <name evidence="4" type="ORF">ASIM_LOCUS9410</name>
</gene>
<reference evidence="6" key="1">
    <citation type="submission" date="2017-02" db="UniProtKB">
        <authorList>
            <consortium name="WormBaseParasite"/>
        </authorList>
    </citation>
    <scope>IDENTIFICATION</scope>
</reference>
<keyword evidence="1 3" id="KW-0853">WD repeat</keyword>
<proteinExistence type="predicted"/>
<evidence type="ECO:0000313" key="4">
    <source>
        <dbReference type="EMBL" id="VDK39178.1"/>
    </source>
</evidence>